<evidence type="ECO:0000256" key="6">
    <source>
        <dbReference type="ARBA" id="ARBA00022642"/>
    </source>
</evidence>
<dbReference type="NCBIfam" id="TIGR00078">
    <property type="entry name" value="nadC"/>
    <property type="match status" value="1"/>
</dbReference>
<protein>
    <recommendedName>
        <fullName evidence="11">Probable nicotinate-nucleotide pyrophosphorylase [carboxylating]</fullName>
        <ecNumber evidence="5">2.4.2.19</ecNumber>
    </recommendedName>
    <alternativeName>
        <fullName evidence="9">Quinolinate phosphoribosyltransferase [decarboxylating]</fullName>
    </alternativeName>
</protein>
<dbReference type="InterPro" id="IPR036068">
    <property type="entry name" value="Nicotinate_pribotase-like_C"/>
</dbReference>
<comment type="similarity">
    <text evidence="3 12">Belongs to the NadC/ModD family.</text>
</comment>
<evidence type="ECO:0000256" key="4">
    <source>
        <dbReference type="ARBA" id="ARBA00011218"/>
    </source>
</evidence>
<dbReference type="GO" id="GO:0004514">
    <property type="term" value="F:nicotinate-nucleotide diphosphorylase (carboxylating) activity"/>
    <property type="evidence" value="ECO:0007669"/>
    <property type="project" value="UniProtKB-EC"/>
</dbReference>
<keyword evidence="6" id="KW-0662">Pyridine nucleotide biosynthesis</keyword>
<evidence type="ECO:0000259" key="13">
    <source>
        <dbReference type="Pfam" id="PF01729"/>
    </source>
</evidence>
<evidence type="ECO:0000256" key="11">
    <source>
        <dbReference type="ARBA" id="ARBA00069173"/>
    </source>
</evidence>
<dbReference type="SUPFAM" id="SSF54675">
    <property type="entry name" value="Nicotinate/Quinolinate PRTase N-terminal domain-like"/>
    <property type="match status" value="1"/>
</dbReference>
<keyword evidence="16" id="KW-1185">Reference proteome</keyword>
<dbReference type="EMBL" id="SMFV01000001">
    <property type="protein sequence ID" value="TCK06662.1"/>
    <property type="molecule type" value="Genomic_DNA"/>
</dbReference>
<dbReference type="EC" id="2.4.2.19" evidence="5"/>
<dbReference type="InterPro" id="IPR002638">
    <property type="entry name" value="Quinolinate_PRibosylTrfase_C"/>
</dbReference>
<dbReference type="PANTHER" id="PTHR32179">
    <property type="entry name" value="NICOTINATE-NUCLEOTIDE PYROPHOSPHORYLASE [CARBOXYLATING]"/>
    <property type="match status" value="1"/>
</dbReference>
<dbReference type="GO" id="GO:0034213">
    <property type="term" value="P:quinolinate catabolic process"/>
    <property type="evidence" value="ECO:0007669"/>
    <property type="project" value="TreeGrafter"/>
</dbReference>
<evidence type="ECO:0000256" key="9">
    <source>
        <dbReference type="ARBA" id="ARBA00033102"/>
    </source>
</evidence>
<sequence length="280" mass="30971">MNDLYLRKLILSFLEEDLGIIGDLTSGVLPEKQAEAELIAGEDFILCGAPVFEKVFTLLDGRVSFSWFYGEGAPVKKGDVIGKVSGSIKTLLTCERTALNLLQKLSGIATETRRYVEILKGSRVKLLDTRKTTPGLRLLEKYATRVGGALNHRFGLYDAVMVKDNHIKAFGGVQEAVKRVAQSIPVTTKIEVEVESDEQLTELLEVIDLVDIVMLDNWELKGVEEAVKRLKEAKPSVKVELSGGITLEKLRVIRELPVDYVSTSKIITAAKWVDVSLEVV</sequence>
<dbReference type="CDD" id="cd01572">
    <property type="entry name" value="QPRTase"/>
    <property type="match status" value="1"/>
</dbReference>
<organism evidence="15 16">
    <name type="scientific">Phorcysia thermohydrogeniphila</name>
    <dbReference type="NCBI Taxonomy" id="936138"/>
    <lineage>
        <taxon>Bacteria</taxon>
        <taxon>Pseudomonadati</taxon>
        <taxon>Aquificota</taxon>
        <taxon>Aquificia</taxon>
        <taxon>Desulfurobacteriales</taxon>
        <taxon>Desulfurobacteriaceae</taxon>
        <taxon>Phorcysia</taxon>
    </lineage>
</organism>
<evidence type="ECO:0000256" key="2">
    <source>
        <dbReference type="ARBA" id="ARBA00004893"/>
    </source>
</evidence>
<evidence type="ECO:0000256" key="5">
    <source>
        <dbReference type="ARBA" id="ARBA00011944"/>
    </source>
</evidence>
<dbReference type="Gene3D" id="3.90.1170.20">
    <property type="entry name" value="Quinolinate phosphoribosyl transferase, N-terminal domain"/>
    <property type="match status" value="1"/>
</dbReference>
<keyword evidence="7 12" id="KW-0328">Glycosyltransferase</keyword>
<keyword evidence="8 12" id="KW-0808">Transferase</keyword>
<dbReference type="GO" id="GO:0009435">
    <property type="term" value="P:NAD+ biosynthetic process"/>
    <property type="evidence" value="ECO:0007669"/>
    <property type="project" value="UniProtKB-UniPathway"/>
</dbReference>
<feature type="domain" description="Quinolinate phosphoribosyl transferase C-terminal" evidence="13">
    <location>
        <begin position="108"/>
        <end position="278"/>
    </location>
</feature>
<evidence type="ECO:0000259" key="14">
    <source>
        <dbReference type="Pfam" id="PF02749"/>
    </source>
</evidence>
<dbReference type="GO" id="GO:0005737">
    <property type="term" value="C:cytoplasm"/>
    <property type="evidence" value="ECO:0007669"/>
    <property type="project" value="TreeGrafter"/>
</dbReference>
<dbReference type="Gene3D" id="3.20.20.70">
    <property type="entry name" value="Aldolase class I"/>
    <property type="match status" value="1"/>
</dbReference>
<evidence type="ECO:0000256" key="7">
    <source>
        <dbReference type="ARBA" id="ARBA00022676"/>
    </source>
</evidence>
<dbReference type="FunFam" id="3.90.1170.20:FF:000001">
    <property type="entry name" value="Nicotinate-nucleotide diphosphorylase (Carboxylating)"/>
    <property type="match status" value="1"/>
</dbReference>
<dbReference type="InterPro" id="IPR013785">
    <property type="entry name" value="Aldolase_TIM"/>
</dbReference>
<evidence type="ECO:0000313" key="15">
    <source>
        <dbReference type="EMBL" id="TCK06662.1"/>
    </source>
</evidence>
<dbReference type="OrthoDB" id="9782546at2"/>
<dbReference type="InterPro" id="IPR027277">
    <property type="entry name" value="NadC/ModD"/>
</dbReference>
<dbReference type="FunFam" id="3.20.20.70:FF:000030">
    <property type="entry name" value="Nicotinate-nucleotide pyrophosphorylase, carboxylating"/>
    <property type="match status" value="1"/>
</dbReference>
<proteinExistence type="inferred from homology"/>
<gene>
    <name evidence="15" type="ORF">CLV27_0468</name>
</gene>
<dbReference type="PIRSF" id="PIRSF006250">
    <property type="entry name" value="NadC_ModD"/>
    <property type="match status" value="1"/>
</dbReference>
<dbReference type="RefSeq" id="WP_132525410.1">
    <property type="nucleotide sequence ID" value="NZ_SMFV01000001.1"/>
</dbReference>
<evidence type="ECO:0000313" key="16">
    <source>
        <dbReference type="Proteomes" id="UP000295777"/>
    </source>
</evidence>
<name>A0A4R1GQ68_9BACT</name>
<evidence type="ECO:0000256" key="1">
    <source>
        <dbReference type="ARBA" id="ARBA00003237"/>
    </source>
</evidence>
<feature type="domain" description="Quinolinate phosphoribosyl transferase N-terminal" evidence="14">
    <location>
        <begin position="23"/>
        <end position="106"/>
    </location>
</feature>
<dbReference type="AlphaFoldDB" id="A0A4R1GQ68"/>
<dbReference type="SUPFAM" id="SSF51690">
    <property type="entry name" value="Nicotinate/Quinolinate PRTase C-terminal domain-like"/>
    <property type="match status" value="1"/>
</dbReference>
<evidence type="ECO:0000256" key="3">
    <source>
        <dbReference type="ARBA" id="ARBA00009400"/>
    </source>
</evidence>
<accession>A0A4R1GQ68</accession>
<comment type="catalytic activity">
    <reaction evidence="10">
        <text>nicotinate beta-D-ribonucleotide + CO2 + diphosphate = quinolinate + 5-phospho-alpha-D-ribose 1-diphosphate + 2 H(+)</text>
        <dbReference type="Rhea" id="RHEA:12733"/>
        <dbReference type="ChEBI" id="CHEBI:15378"/>
        <dbReference type="ChEBI" id="CHEBI:16526"/>
        <dbReference type="ChEBI" id="CHEBI:29959"/>
        <dbReference type="ChEBI" id="CHEBI:33019"/>
        <dbReference type="ChEBI" id="CHEBI:57502"/>
        <dbReference type="ChEBI" id="CHEBI:58017"/>
        <dbReference type="EC" id="2.4.2.19"/>
    </reaction>
</comment>
<dbReference type="Pfam" id="PF01729">
    <property type="entry name" value="QRPTase_C"/>
    <property type="match status" value="1"/>
</dbReference>
<reference evidence="15 16" key="1">
    <citation type="submission" date="2019-03" db="EMBL/GenBank/DDBJ databases">
        <title>Genomic Encyclopedia of Archaeal and Bacterial Type Strains, Phase II (KMG-II): from individual species to whole genera.</title>
        <authorList>
            <person name="Goeker M."/>
        </authorList>
    </citation>
    <scope>NUCLEOTIDE SEQUENCE [LARGE SCALE GENOMIC DNA]</scope>
    <source>
        <strain evidence="15 16">DSM 24425</strain>
    </source>
</reference>
<dbReference type="Proteomes" id="UP000295777">
    <property type="component" value="Unassembled WGS sequence"/>
</dbReference>
<evidence type="ECO:0000256" key="8">
    <source>
        <dbReference type="ARBA" id="ARBA00022679"/>
    </source>
</evidence>
<evidence type="ECO:0000256" key="12">
    <source>
        <dbReference type="PIRNR" id="PIRNR006250"/>
    </source>
</evidence>
<comment type="caution">
    <text evidence="15">The sequence shown here is derived from an EMBL/GenBank/DDBJ whole genome shotgun (WGS) entry which is preliminary data.</text>
</comment>
<dbReference type="InterPro" id="IPR022412">
    <property type="entry name" value="Quinolinate_PRibosylTrfase_N"/>
</dbReference>
<dbReference type="PANTHER" id="PTHR32179:SF3">
    <property type="entry name" value="NICOTINATE-NUCLEOTIDE PYROPHOSPHORYLASE [CARBOXYLATING]"/>
    <property type="match status" value="1"/>
</dbReference>
<comment type="subunit">
    <text evidence="4">Hexamer formed by 3 homodimers.</text>
</comment>
<comment type="pathway">
    <text evidence="2">Cofactor biosynthesis; NAD(+) biosynthesis; nicotinate D-ribonucleotide from quinolinate: step 1/1.</text>
</comment>
<dbReference type="UniPathway" id="UPA00253">
    <property type="reaction ID" value="UER00331"/>
</dbReference>
<comment type="function">
    <text evidence="1">Involved in the catabolism of quinolinic acid (QA).</text>
</comment>
<evidence type="ECO:0000256" key="10">
    <source>
        <dbReference type="ARBA" id="ARBA00047445"/>
    </source>
</evidence>
<dbReference type="InterPro" id="IPR004393">
    <property type="entry name" value="NadC"/>
</dbReference>
<dbReference type="Pfam" id="PF02749">
    <property type="entry name" value="QRPTase_N"/>
    <property type="match status" value="1"/>
</dbReference>
<dbReference type="InterPro" id="IPR037128">
    <property type="entry name" value="Quinolinate_PRibosylTase_N_sf"/>
</dbReference>